<protein>
    <recommendedName>
        <fullName evidence="5">Lipoprotein</fullName>
    </recommendedName>
</protein>
<evidence type="ECO:0000256" key="1">
    <source>
        <dbReference type="SAM" id="MobiDB-lite"/>
    </source>
</evidence>
<evidence type="ECO:0000313" key="4">
    <source>
        <dbReference type="Proteomes" id="UP000004757"/>
    </source>
</evidence>
<dbReference type="EMBL" id="ADNC01000006">
    <property type="protein sequence ID" value="EFF41737.1"/>
    <property type="molecule type" value="Genomic_DNA"/>
</dbReference>
<reference evidence="3 4" key="1">
    <citation type="submission" date="2010-03" db="EMBL/GenBank/DDBJ databases">
        <authorList>
            <person name="Glass J.I."/>
            <person name="Benders G.A."/>
            <person name="Durkin A.S."/>
            <person name="Farmerie W.G."/>
            <person name="Hlavinka K."/>
            <person name="Hostetler J."/>
            <person name="Jackson J."/>
            <person name="May M.A."/>
            <person name="Miller R.H."/>
            <person name="Paralanov V."/>
            <person name="Radune D."/>
            <person name="Szczypinski B."/>
            <person name="Brown D.R."/>
        </authorList>
    </citation>
    <scope>NUCLEOTIDE SEQUENCE [LARGE SCALE GENOMIC DNA]</scope>
    <source>
        <strain evidence="3 4">A21JP2</strain>
    </source>
</reference>
<accession>D4XV87</accession>
<dbReference type="STRING" id="747682.MALL_0064"/>
<dbReference type="PROSITE" id="PS51257">
    <property type="entry name" value="PROKAR_LIPOPROTEIN"/>
    <property type="match status" value="1"/>
</dbReference>
<feature type="chain" id="PRO_5003066363" description="Lipoprotein" evidence="2">
    <location>
        <begin position="25"/>
        <end position="1280"/>
    </location>
</feature>
<gene>
    <name evidence="3" type="ORF">MALL_0064</name>
</gene>
<dbReference type="OrthoDB" id="393077at2"/>
<sequence>MKKRLLSILNASLITTSIFLVSCAKNIDTSATNSTDSKDNKENISDSGTSNKNNKKDANTGSSNKPENLNTGTNTTDKNDNPGNNDNNAPEKLVDGDKDKESKDKEIEKSPVITEEIRKNFEANTKEATVIFKKDIQEGIDRFKINLYSGSINKENFKVYFGLEKGQNLDYELKEIKTDKNNNNLVNYVVLLKDKKSSLTKETTVSHAFDKKIDDLINEYSKTNNLSDYFSYDTSILSKYQADEMFDKAHPNRYKEFLTTKVNRYFTYDINTVEFTNSRKADLKLNMYLHDKKVKEFSIKTEVFKGSPYFNLTEEEKEEKDVKSLIARGNLSLELRNPDVLPTMFMASEIDLNKVFKTQEFKNFEITIEKEESRTADQAYSDKNAFLYYKYKVTNKTSKKTYQSRYTKLEFLKKPNDPDFDSTRHNDEFFKEVPGKNIPADLKNKVDKINGTNFELRLTNNFSYLDPENMTGKNLKYFLKFVGNNSKNEEGDKNSFGGDFKDSGSTPTIAKPGQIYLTSDQKNDTNINELRKNYFIVFFDVNSKLQNSRSLTSLQGNKDTLMFKIGFISKNDPSIKYASKTITLTNLSNTLADTIYPINDLNNIRLSNLDLNVKGVDFVGGMNTITADTFAKAFKDKSQVYSSQYKDFIKVIYDKKMYYKKYDLERTENSKYKIKDFEIANIKEINDKEGSLYVQFKYKDKLSNNWIKIEGFKNNSSASYDKKNNESLIKELGLQDNLIEIQNSDTSFLRKRKIEFNTKTGEWNSSFDKKSVNFLMKKMYYEPIFENTKNNLKNRFIYVSLPVFFNNNLLQFKEKYLNDESRYAQVKIDYNELTKSKKINFNNLEIKGAFFSKQTTTLINVIVELAEDGIKFLVRPVNNEYKITQNPKKDVDQGYISLTGNEVSDKDLKKDIAIYFDKRATKIYLQYENNLSDEKFVDYQTNKFDYEKVTFTQENEPIILRNKSEDIFKFNFNQNVSSKWNEGYKPKLEYLHEDYEFKGAKDIKDRTFAGKFGSWTMLRKLNNDPIDYKYYLITNQHVIGNHIHYDMSKSIVGTTMSSNLIMHAKDFSNDYFNGEGYWSGAYTTGTEVTEFWNASSNQKDKNGNGSHSIDANIVIVDIKSTIDKLKRESKFEFAAWLENWSKLEPLKISYENEEFNIENNLAVDYVFSGFPYGKKANYIYHRVENNSDTIGFSGDGISPIYHNSGNSGTGVMDNQGNYISIINSGSPRKGLTSWKLAKHNVDYYGLNDPFKQKNDFSIIAHLLRANAYDPSVYELFEEMK</sequence>
<evidence type="ECO:0000256" key="2">
    <source>
        <dbReference type="SAM" id="SignalP"/>
    </source>
</evidence>
<feature type="signal peptide" evidence="2">
    <location>
        <begin position="1"/>
        <end position="24"/>
    </location>
</feature>
<dbReference type="NCBIfam" id="NF045847">
    <property type="entry name" value="MGA1079_SerProt"/>
    <property type="match status" value="1"/>
</dbReference>
<dbReference type="RefSeq" id="WP_005683254.1">
    <property type="nucleotide sequence ID" value="NZ_ADNC01000006.1"/>
</dbReference>
<dbReference type="eggNOG" id="ENOG5030MDZ">
    <property type="taxonomic scope" value="Bacteria"/>
</dbReference>
<organism evidence="3 4">
    <name type="scientific">Mycoplasmopsis alligatoris A21JP2</name>
    <dbReference type="NCBI Taxonomy" id="747682"/>
    <lineage>
        <taxon>Bacteria</taxon>
        <taxon>Bacillati</taxon>
        <taxon>Mycoplasmatota</taxon>
        <taxon>Mycoplasmoidales</taxon>
        <taxon>Metamycoplasmataceae</taxon>
        <taxon>Mycoplasmopsis</taxon>
    </lineage>
</organism>
<evidence type="ECO:0008006" key="5">
    <source>
        <dbReference type="Google" id="ProtNLM"/>
    </source>
</evidence>
<keyword evidence="2" id="KW-0732">Signal</keyword>
<feature type="compositionally biased region" description="Low complexity" evidence="1">
    <location>
        <begin position="68"/>
        <end position="88"/>
    </location>
</feature>
<comment type="caution">
    <text evidence="3">The sequence shown here is derived from an EMBL/GenBank/DDBJ whole genome shotgun (WGS) entry which is preliminary data.</text>
</comment>
<proteinExistence type="predicted"/>
<keyword evidence="4" id="KW-1185">Reference proteome</keyword>
<dbReference type="AlphaFoldDB" id="D4XV87"/>
<dbReference type="Proteomes" id="UP000004757">
    <property type="component" value="Unassembled WGS sequence"/>
</dbReference>
<name>D4XV87_9BACT</name>
<feature type="compositionally biased region" description="Basic and acidic residues" evidence="1">
    <location>
        <begin position="92"/>
        <end position="109"/>
    </location>
</feature>
<feature type="region of interest" description="Disordered" evidence="1">
    <location>
        <begin position="29"/>
        <end position="109"/>
    </location>
</feature>
<evidence type="ECO:0000313" key="3">
    <source>
        <dbReference type="EMBL" id="EFF41737.1"/>
    </source>
</evidence>